<keyword evidence="2" id="KW-1133">Transmembrane helix</keyword>
<evidence type="ECO:0000256" key="1">
    <source>
        <dbReference type="SAM" id="Coils"/>
    </source>
</evidence>
<dbReference type="InterPro" id="IPR029071">
    <property type="entry name" value="Ubiquitin-like_domsf"/>
</dbReference>
<accession>A0A6J8BKG8</accession>
<dbReference type="Proteomes" id="UP000507470">
    <property type="component" value="Unassembled WGS sequence"/>
</dbReference>
<dbReference type="Gene3D" id="3.10.20.90">
    <property type="entry name" value="Phosphatidylinositol 3-kinase Catalytic Subunit, Chain A, domain 1"/>
    <property type="match status" value="1"/>
</dbReference>
<dbReference type="PANTHER" id="PTHR23322:SF93">
    <property type="entry name" value="UBX DOMAIN-CONTAINING PROTEIN 8"/>
    <property type="match status" value="1"/>
</dbReference>
<dbReference type="EMBL" id="CACVKT020003553">
    <property type="protein sequence ID" value="CAC5384415.1"/>
    <property type="molecule type" value="Genomic_DNA"/>
</dbReference>
<evidence type="ECO:0000256" key="2">
    <source>
        <dbReference type="SAM" id="Phobius"/>
    </source>
</evidence>
<evidence type="ECO:0000259" key="3">
    <source>
        <dbReference type="PROSITE" id="PS50033"/>
    </source>
</evidence>
<dbReference type="PROSITE" id="PS50033">
    <property type="entry name" value="UBX"/>
    <property type="match status" value="1"/>
</dbReference>
<dbReference type="AlphaFoldDB" id="A0A6J8BKG8"/>
<gene>
    <name evidence="4" type="ORF">MCOR_20053</name>
</gene>
<dbReference type="SUPFAM" id="SSF54236">
    <property type="entry name" value="Ubiquitin-like"/>
    <property type="match status" value="1"/>
</dbReference>
<name>A0A6J8BKG8_MYTCO</name>
<feature type="coiled-coil region" evidence="1">
    <location>
        <begin position="146"/>
        <end position="175"/>
    </location>
</feature>
<dbReference type="Pfam" id="PF00789">
    <property type="entry name" value="UBX"/>
    <property type="match status" value="1"/>
</dbReference>
<dbReference type="InterPro" id="IPR050730">
    <property type="entry name" value="UBX_domain-protein"/>
</dbReference>
<keyword evidence="2" id="KW-0812">Transmembrane</keyword>
<protein>
    <recommendedName>
        <fullName evidence="3">UBX domain-containing protein</fullName>
    </recommendedName>
</protein>
<dbReference type="PANTHER" id="PTHR23322">
    <property type="entry name" value="FAS-ASSOCIATED PROTEIN"/>
    <property type="match status" value="1"/>
</dbReference>
<feature type="domain" description="UBX" evidence="3">
    <location>
        <begin position="197"/>
        <end position="273"/>
    </location>
</feature>
<dbReference type="InterPro" id="IPR001012">
    <property type="entry name" value="UBX_dom"/>
</dbReference>
<reference evidence="4 5" key="1">
    <citation type="submission" date="2020-06" db="EMBL/GenBank/DDBJ databases">
        <authorList>
            <person name="Li R."/>
            <person name="Bekaert M."/>
        </authorList>
    </citation>
    <scope>NUCLEOTIDE SEQUENCE [LARGE SCALE GENOMIC DNA]</scope>
    <source>
        <strain evidence="5">wild</strain>
    </source>
</reference>
<dbReference type="OrthoDB" id="1920064at2759"/>
<keyword evidence="2" id="KW-0472">Membrane</keyword>
<dbReference type="GO" id="GO:0043130">
    <property type="term" value="F:ubiquitin binding"/>
    <property type="evidence" value="ECO:0007669"/>
    <property type="project" value="TreeGrafter"/>
</dbReference>
<proteinExistence type="predicted"/>
<keyword evidence="5" id="KW-1185">Reference proteome</keyword>
<organism evidence="4 5">
    <name type="scientific">Mytilus coruscus</name>
    <name type="common">Sea mussel</name>
    <dbReference type="NCBI Taxonomy" id="42192"/>
    <lineage>
        <taxon>Eukaryota</taxon>
        <taxon>Metazoa</taxon>
        <taxon>Spiralia</taxon>
        <taxon>Lophotrochozoa</taxon>
        <taxon>Mollusca</taxon>
        <taxon>Bivalvia</taxon>
        <taxon>Autobranchia</taxon>
        <taxon>Pteriomorphia</taxon>
        <taxon>Mytilida</taxon>
        <taxon>Mytiloidea</taxon>
        <taxon>Mytilidae</taxon>
        <taxon>Mytilinae</taxon>
        <taxon>Mytilus</taxon>
    </lineage>
</organism>
<feature type="transmembrane region" description="Helical" evidence="2">
    <location>
        <begin position="30"/>
        <end position="49"/>
    </location>
</feature>
<keyword evidence="1" id="KW-0175">Coiled coil</keyword>
<evidence type="ECO:0000313" key="4">
    <source>
        <dbReference type="EMBL" id="CAC5384415.1"/>
    </source>
</evidence>
<evidence type="ECO:0000313" key="5">
    <source>
        <dbReference type="Proteomes" id="UP000507470"/>
    </source>
</evidence>
<sequence>MEFIATVLVLMSCSFLFVYFQAEPWMLVQILVKALLLLACLTFVIQFVGKRLWSMFSNYRSQTTKHEQNDNEHKKEQEVCREKIQRDYQIKTEAYKEKILVPREEAKKRQKEEEHYRFLGPAWKGKGEALGGDVQDSDEHANEVRFRRLEENINEEYLEQVRQEQEREARRKQKRMLKLNFIVLLQKICLPEEPVENDPESLQIILRSPLGQNHTRRFLFSNTLQVILDYITTLGFNQRRYTLCTTYPRQALSDQRELTLSELKFTKRTTLNIEEIL</sequence>